<dbReference type="EMBL" id="ASHM01011498">
    <property type="protein sequence ID" value="PNX93431.1"/>
    <property type="molecule type" value="Genomic_DNA"/>
</dbReference>
<organism evidence="3 4">
    <name type="scientific">Trifolium pratense</name>
    <name type="common">Red clover</name>
    <dbReference type="NCBI Taxonomy" id="57577"/>
    <lineage>
        <taxon>Eukaryota</taxon>
        <taxon>Viridiplantae</taxon>
        <taxon>Streptophyta</taxon>
        <taxon>Embryophyta</taxon>
        <taxon>Tracheophyta</taxon>
        <taxon>Spermatophyta</taxon>
        <taxon>Magnoliopsida</taxon>
        <taxon>eudicotyledons</taxon>
        <taxon>Gunneridae</taxon>
        <taxon>Pentapetalae</taxon>
        <taxon>rosids</taxon>
        <taxon>fabids</taxon>
        <taxon>Fabales</taxon>
        <taxon>Fabaceae</taxon>
        <taxon>Papilionoideae</taxon>
        <taxon>50 kb inversion clade</taxon>
        <taxon>NPAAA clade</taxon>
        <taxon>Hologalegina</taxon>
        <taxon>IRL clade</taxon>
        <taxon>Trifolieae</taxon>
        <taxon>Trifolium</taxon>
    </lineage>
</organism>
<dbReference type="InterPro" id="IPR000477">
    <property type="entry name" value="RT_dom"/>
</dbReference>
<dbReference type="InterPro" id="IPR043502">
    <property type="entry name" value="DNA/RNA_pol_sf"/>
</dbReference>
<keyword evidence="3" id="KW-0808">Transferase</keyword>
<gene>
    <name evidence="3" type="ORF">L195_g016585</name>
</gene>
<dbReference type="GO" id="GO:0016301">
    <property type="term" value="F:kinase activity"/>
    <property type="evidence" value="ECO:0007669"/>
    <property type="project" value="UniProtKB-KW"/>
</dbReference>
<comment type="caution">
    <text evidence="3">The sequence shown here is derived from an EMBL/GenBank/DDBJ whole genome shotgun (WGS) entry which is preliminary data.</text>
</comment>
<dbReference type="PROSITE" id="PS50878">
    <property type="entry name" value="RT_POL"/>
    <property type="match status" value="1"/>
</dbReference>
<feature type="compositionally biased region" description="Acidic residues" evidence="1">
    <location>
        <begin position="30"/>
        <end position="40"/>
    </location>
</feature>
<evidence type="ECO:0000256" key="1">
    <source>
        <dbReference type="SAM" id="MobiDB-lite"/>
    </source>
</evidence>
<evidence type="ECO:0000259" key="2">
    <source>
        <dbReference type="PROSITE" id="PS50878"/>
    </source>
</evidence>
<dbReference type="InterPro" id="IPR036691">
    <property type="entry name" value="Endo/exonu/phosph_ase_sf"/>
</dbReference>
<protein>
    <submittedName>
        <fullName evidence="3">Cysteine-rich receptor-like protein kinase</fullName>
    </submittedName>
</protein>
<reference evidence="3 4" key="1">
    <citation type="journal article" date="2014" name="Am. J. Bot.">
        <title>Genome assembly and annotation for red clover (Trifolium pratense; Fabaceae).</title>
        <authorList>
            <person name="Istvanek J."/>
            <person name="Jaros M."/>
            <person name="Krenek A."/>
            <person name="Repkova J."/>
        </authorList>
    </citation>
    <scope>NUCLEOTIDE SEQUENCE [LARGE SCALE GENOMIC DNA]</scope>
    <source>
        <strain evidence="4">cv. Tatra</strain>
        <tissue evidence="3">Young leaves</tissue>
    </source>
</reference>
<evidence type="ECO:0000313" key="4">
    <source>
        <dbReference type="Proteomes" id="UP000236291"/>
    </source>
</evidence>
<dbReference type="STRING" id="57577.A0A2K3MRH4"/>
<accession>A0A2K3MRH4</accession>
<dbReference type="PANTHER" id="PTHR31635:SF196">
    <property type="entry name" value="REVERSE TRANSCRIPTASE DOMAIN-CONTAINING PROTEIN-RELATED"/>
    <property type="match status" value="1"/>
</dbReference>
<dbReference type="Pfam" id="PF00078">
    <property type="entry name" value="RVT_1"/>
    <property type="match status" value="1"/>
</dbReference>
<feature type="compositionally biased region" description="Polar residues" evidence="1">
    <location>
        <begin position="208"/>
        <end position="224"/>
    </location>
</feature>
<keyword evidence="3" id="KW-0418">Kinase</keyword>
<evidence type="ECO:0000313" key="3">
    <source>
        <dbReference type="EMBL" id="PNX93431.1"/>
    </source>
</evidence>
<dbReference type="SUPFAM" id="SSF56672">
    <property type="entry name" value="DNA/RNA polymerases"/>
    <property type="match status" value="1"/>
</dbReference>
<feature type="non-terminal residue" evidence="3">
    <location>
        <position position="1"/>
    </location>
</feature>
<dbReference type="CDD" id="cd01650">
    <property type="entry name" value="RT_nLTR_like"/>
    <property type="match status" value="1"/>
</dbReference>
<feature type="region of interest" description="Disordered" evidence="1">
    <location>
        <begin position="1"/>
        <end position="59"/>
    </location>
</feature>
<keyword evidence="3" id="KW-0675">Receptor</keyword>
<reference evidence="3 4" key="2">
    <citation type="journal article" date="2017" name="Front. Plant Sci.">
        <title>Gene Classification and Mining of Molecular Markers Useful in Red Clover (Trifolium pratense) Breeding.</title>
        <authorList>
            <person name="Istvanek J."/>
            <person name="Dluhosova J."/>
            <person name="Dluhos P."/>
            <person name="Patkova L."/>
            <person name="Nedelnik J."/>
            <person name="Repkova J."/>
        </authorList>
    </citation>
    <scope>NUCLEOTIDE SEQUENCE [LARGE SCALE GENOMIC DNA]</scope>
    <source>
        <strain evidence="4">cv. Tatra</strain>
        <tissue evidence="3">Young leaves</tissue>
    </source>
</reference>
<feature type="region of interest" description="Disordered" evidence="1">
    <location>
        <begin position="207"/>
        <end position="233"/>
    </location>
</feature>
<feature type="domain" description="Reverse transcriptase" evidence="2">
    <location>
        <begin position="762"/>
        <end position="1043"/>
    </location>
</feature>
<dbReference type="Proteomes" id="UP000236291">
    <property type="component" value="Unassembled WGS sequence"/>
</dbReference>
<dbReference type="Gene3D" id="3.60.10.10">
    <property type="entry name" value="Endonuclease/exonuclease/phosphatase"/>
    <property type="match status" value="1"/>
</dbReference>
<sequence>IRVIEDSYGPMRLMLPSSQDQDGRANISDGSEEDEADEEEERRLLEVEEDPERESEGEGENLLALNSLVNDNNFPFKALDHAVVLNNVREGDKDNSNSSFSLAPNNHVVNLKSTGGCTIVEGGVAEKDIFYVNNGNLLGQEVGEGGLANSTNSHKVVKGGTVRRKSTSENLGCNIKSIFLNDSDCGGSKGLKGGVYSDGPRCVYNKLNKGSTSSLPNQQKPITQKQKKRKVQPPFLPSASLRTQHQMFCSLASHNSHSRTTKSAARSLNSGEVEKVTAIRNPPSINDTDKFSMGSVSSAGDILCCSSINSSDIRNCNKVFLKKHEKEVASKVWRGALDLGVEVTSAMVRDGIEELGGERSCGLIRSFTGDGFLGIRVEREGVVMHIVNIYSPCNVSGKKKLWKDLLECKQHNGGGEWCLGGDFNAVLHSSERKGSSADSRKFEQILFNRFVEEMEVVDVPVLGKKFTWFSADGKSMSRIDRFLLSDGFIKELGISGQWIGDRDISDHCPIWLLASPKDWGPKPFRVINGWLEHPEFLPFVERCWKGFVVRGKKAYVLKEKFKMLKECLREWNKDVFGILDLNIENTVKELNDIEGLLGGGVADLELIRREGLKSDFWRQLHFKESLLKQKSRTRWVKEGDSNSKYFHESIKSRRRKNLLAALKDGDNWVQGVEEVKGHVKNFFMNNFSERWQHRPNLNGIQFESLSADDNIILLAPFSIEEVREVIWNSDGNKSPGPDGFNFNFLKVCWEVIKYDIIEFLHEFHSSGTLPKAITASFLTLIPKKDHPQALLDYRPICLVSSLYKVLSKILAGRLKKVLGKLISKVQSAFLPNRQILDGVLVVNELIDLAKRRKDRCLFFKVDFERAYDTVNWNFLDYMMGRMGFEEGWRRWIRACVFQSSMSVLVNGSPTTDFDVGKGLRQGDPLSPFLFLIVAEGLTGLMHKAVDSNRFHGYKVSNDIKFHTLQFADDTIIVGEGNWDNLWTIKTVLRSFEMVSGLKVLIREEELLGILLYSPWKKDCVAPTCVIKEMVRIQRNFLWGGALDCRKVCWVSWDRICQPKEKGGLGVKNLELFNSSLLCKWKWRCLNDKVAAWYDLLSFRYGSLVANILCDEGREDLKHASIWWRDLWSIGNKDDGGWFGNNISNILGDGNEIGFWKEKWIGLSPLCTVYPTLYCKSGQQDAVVSAMGLWHNDTWMWNLLWTDELTVLETDTAAELLLLLQHIQPGNNSSDRRKWSPNIDGFFSVKSAYLQLQNRYVLEDIDAITTAALGSLWKNNVPSKVGIFGWRLLLEKLPTREALFRKGVLTNHHDRFSNIF</sequence>
<name>A0A2K3MRH4_TRIPR</name>
<dbReference type="SUPFAM" id="SSF56219">
    <property type="entry name" value="DNase I-like"/>
    <property type="match status" value="1"/>
</dbReference>
<feature type="compositionally biased region" description="Acidic residues" evidence="1">
    <location>
        <begin position="47"/>
        <end position="59"/>
    </location>
</feature>
<dbReference type="PANTHER" id="PTHR31635">
    <property type="entry name" value="REVERSE TRANSCRIPTASE DOMAIN-CONTAINING PROTEIN-RELATED"/>
    <property type="match status" value="1"/>
</dbReference>
<proteinExistence type="predicted"/>